<keyword evidence="1" id="KW-1133">Transmembrane helix</keyword>
<dbReference type="Proteomes" id="UP001596122">
    <property type="component" value="Unassembled WGS sequence"/>
</dbReference>
<evidence type="ECO:0000313" key="2">
    <source>
        <dbReference type="EMBL" id="MFC5382593.1"/>
    </source>
</evidence>
<keyword evidence="3" id="KW-1185">Reference proteome</keyword>
<dbReference type="InterPro" id="IPR005543">
    <property type="entry name" value="PASTA_dom"/>
</dbReference>
<accession>A0ABW0GSP0</accession>
<dbReference type="Gene3D" id="3.30.10.20">
    <property type="match status" value="1"/>
</dbReference>
<keyword evidence="1" id="KW-0812">Transmembrane</keyword>
<evidence type="ECO:0000313" key="3">
    <source>
        <dbReference type="Proteomes" id="UP001596122"/>
    </source>
</evidence>
<dbReference type="RefSeq" id="WP_340270243.1">
    <property type="nucleotide sequence ID" value="NZ_JBBEOG010000006.1"/>
</dbReference>
<reference evidence="3" key="1">
    <citation type="journal article" date="2019" name="Int. J. Syst. Evol. Microbiol.">
        <title>The Global Catalogue of Microorganisms (GCM) 10K type strain sequencing project: providing services to taxonomists for standard genome sequencing and annotation.</title>
        <authorList>
            <consortium name="The Broad Institute Genomics Platform"/>
            <consortium name="The Broad Institute Genome Sequencing Center for Infectious Disease"/>
            <person name="Wu L."/>
            <person name="Ma J."/>
        </authorList>
    </citation>
    <scope>NUCLEOTIDE SEQUENCE [LARGE SCALE GENOMIC DNA]</scope>
    <source>
        <strain evidence="3">CCUG 43114</strain>
    </source>
</reference>
<gene>
    <name evidence="2" type="ORF">ACFPJ6_17655</name>
</gene>
<evidence type="ECO:0000256" key="1">
    <source>
        <dbReference type="SAM" id="Phobius"/>
    </source>
</evidence>
<name>A0ABW0GSP0_9MICO</name>
<organism evidence="2 3">
    <name type="scientific">Aquipuribacter nitratireducens</name>
    <dbReference type="NCBI Taxonomy" id="650104"/>
    <lineage>
        <taxon>Bacteria</taxon>
        <taxon>Bacillati</taxon>
        <taxon>Actinomycetota</taxon>
        <taxon>Actinomycetes</taxon>
        <taxon>Micrococcales</taxon>
        <taxon>Intrasporangiaceae</taxon>
        <taxon>Aquipuribacter</taxon>
    </lineage>
</organism>
<dbReference type="CDD" id="cd06577">
    <property type="entry name" value="PASTA_pknB"/>
    <property type="match status" value="1"/>
</dbReference>
<proteinExistence type="predicted"/>
<keyword evidence="1" id="KW-0472">Membrane</keyword>
<sequence length="353" mass="37118">MRAPSDRVRIPRRPTSRPAALAVVVGVAVLVGAVLVADPARSGLGRCDGEPEAVLLPTADEVPDVVGLAVATARERLAEVGLDAAALDETWRTDPAPRGRVLAQSGGACGEDLALSVSTGGPLVPLDDLPLAVRSVLATAVGTDGVRGPEPLLVREVEVADGAVWATDALVSGQCRHVAVARQVEQLLSPAELSTRDVRCVPDSDEALLEALRTRLPDAEVWQCEPGTRCRLGTADGGWYVEASVRRFGTTALPTELRCAAPTAYDVCELEPRDGGGQVRTVQSLGKSPPGRPYLTRRVRLVTGPWQVDVLVAPRFDESGPLAERPTATPFDGEELRVVAELGLAAVREVSAP</sequence>
<dbReference type="EMBL" id="JBHSLD010000028">
    <property type="protein sequence ID" value="MFC5382593.1"/>
    <property type="molecule type" value="Genomic_DNA"/>
</dbReference>
<protein>
    <submittedName>
        <fullName evidence="2">PASTA domain-containing protein</fullName>
    </submittedName>
</protein>
<comment type="caution">
    <text evidence="2">The sequence shown here is derived from an EMBL/GenBank/DDBJ whole genome shotgun (WGS) entry which is preliminary data.</text>
</comment>
<feature type="transmembrane region" description="Helical" evidence="1">
    <location>
        <begin position="20"/>
        <end position="37"/>
    </location>
</feature>